<evidence type="ECO:0000256" key="5">
    <source>
        <dbReference type="ARBA" id="ARBA00023242"/>
    </source>
</evidence>
<dbReference type="RefSeq" id="XP_013393756.1">
    <property type="nucleotide sequence ID" value="XM_013538302.2"/>
</dbReference>
<proteinExistence type="inferred from homology"/>
<evidence type="ECO:0000256" key="6">
    <source>
        <dbReference type="ARBA" id="ARBA00034303"/>
    </source>
</evidence>
<dbReference type="FunCoup" id="A0A1S3I7C6">
    <property type="interactions" value="92"/>
</dbReference>
<dbReference type="SUPFAM" id="SSF53474">
    <property type="entry name" value="alpha/beta-Hydrolases"/>
    <property type="match status" value="1"/>
</dbReference>
<comment type="similarity">
    <text evidence="1">Belongs to the TMEM53 family.</text>
</comment>
<dbReference type="AlphaFoldDB" id="A0A1S3I7C6"/>
<evidence type="ECO:0000256" key="4">
    <source>
        <dbReference type="ARBA" id="ARBA00023136"/>
    </source>
</evidence>
<keyword evidence="5" id="KW-0539">Nucleus</keyword>
<dbReference type="PANTHER" id="PTHR12265">
    <property type="entry name" value="TRANSMEMBRANE PROTEIN 53"/>
    <property type="match status" value="1"/>
</dbReference>
<evidence type="ECO:0000313" key="8">
    <source>
        <dbReference type="Proteomes" id="UP000085678"/>
    </source>
</evidence>
<keyword evidence="8" id="KW-1185">Reference proteome</keyword>
<evidence type="ECO:0000256" key="7">
    <source>
        <dbReference type="SAM" id="Phobius"/>
    </source>
</evidence>
<organism evidence="8 9">
    <name type="scientific">Lingula anatina</name>
    <name type="common">Brachiopod</name>
    <name type="synonym">Lingula unguis</name>
    <dbReference type="NCBI Taxonomy" id="7574"/>
    <lineage>
        <taxon>Eukaryota</taxon>
        <taxon>Metazoa</taxon>
        <taxon>Spiralia</taxon>
        <taxon>Lophotrochozoa</taxon>
        <taxon>Brachiopoda</taxon>
        <taxon>Linguliformea</taxon>
        <taxon>Lingulata</taxon>
        <taxon>Lingulida</taxon>
        <taxon>Linguloidea</taxon>
        <taxon>Lingulidae</taxon>
        <taxon>Lingula</taxon>
    </lineage>
</organism>
<evidence type="ECO:0000256" key="1">
    <source>
        <dbReference type="ARBA" id="ARBA00007387"/>
    </source>
</evidence>
<name>A0A1S3I7C6_LINAN</name>
<reference evidence="9" key="1">
    <citation type="submission" date="2025-08" db="UniProtKB">
        <authorList>
            <consortium name="RefSeq"/>
        </authorList>
    </citation>
    <scope>IDENTIFICATION</scope>
    <source>
        <tissue evidence="9">Gonads</tissue>
    </source>
</reference>
<dbReference type="OrthoDB" id="77878at2759"/>
<dbReference type="STRING" id="7574.A0A1S3I7C6"/>
<dbReference type="GO" id="GO:0005640">
    <property type="term" value="C:nuclear outer membrane"/>
    <property type="evidence" value="ECO:0007669"/>
    <property type="project" value="UniProtKB-SubCell"/>
</dbReference>
<dbReference type="Pfam" id="PF05705">
    <property type="entry name" value="DUF829"/>
    <property type="match status" value="1"/>
</dbReference>
<evidence type="ECO:0000313" key="9">
    <source>
        <dbReference type="RefSeq" id="XP_013393756.1"/>
    </source>
</evidence>
<dbReference type="InterPro" id="IPR008547">
    <property type="entry name" value="DUF829_TMEM53"/>
</dbReference>
<protein>
    <submittedName>
        <fullName evidence="9">Transmembrane protein 53-A</fullName>
    </submittedName>
</protein>
<dbReference type="GeneID" id="106161367"/>
<dbReference type="Proteomes" id="UP000085678">
    <property type="component" value="Unplaced"/>
</dbReference>
<keyword evidence="2 7" id="KW-0812">Transmembrane</keyword>
<dbReference type="PANTHER" id="PTHR12265:SF30">
    <property type="entry name" value="TRANSMEMBRANE PROTEIN 53"/>
    <property type="match status" value="1"/>
</dbReference>
<sequence length="288" mass="33906">MAEEDIEYHVTFPSPTSVAEDQDASEENLEYLDEQKELEKEPVVIMLGWVGCHDKTLAKYSAIYEKRGFITIRYTASVEDVFFNQHKLRPIALKLLELLSDLSLEDNPIFFHVFSNGGGFVYRYIAEILNSDCQYDSLNVRGTVFDSAPSHRSPFVARRAFMLTMQHKGFMWRQFMGLLVLITIFLKVFIERITSLFRWSSDTSFGDYWDVMKNDKSRWPQLYLYSKADELVNYRYVEEIIKHRKKLGVIVMAMCWEDSPHVQHFRVHREAYMAQVYAYVDFCLNSLE</sequence>
<gene>
    <name evidence="9" type="primary">LOC106161367</name>
</gene>
<accession>A0A1S3I7C6</accession>
<keyword evidence="4 7" id="KW-0472">Membrane</keyword>
<evidence type="ECO:0000256" key="2">
    <source>
        <dbReference type="ARBA" id="ARBA00022692"/>
    </source>
</evidence>
<dbReference type="KEGG" id="lak:106161367"/>
<dbReference type="OMA" id="VECLFWR"/>
<dbReference type="InterPro" id="IPR029058">
    <property type="entry name" value="AB_hydrolase_fold"/>
</dbReference>
<feature type="transmembrane region" description="Helical" evidence="7">
    <location>
        <begin position="170"/>
        <end position="190"/>
    </location>
</feature>
<dbReference type="InParanoid" id="A0A1S3I7C6"/>
<keyword evidence="3 7" id="KW-1133">Transmembrane helix</keyword>
<evidence type="ECO:0000256" key="3">
    <source>
        <dbReference type="ARBA" id="ARBA00022989"/>
    </source>
</evidence>
<comment type="subcellular location">
    <subcellularLocation>
        <location evidence="6">Nucleus outer membrane</location>
        <topology evidence="6">Single-pass membrane protein</topology>
    </subcellularLocation>
</comment>